<dbReference type="PANTHER" id="PTHR37692:SF1">
    <property type="entry name" value="DUF420 DOMAIN-CONTAINING PROTEIN"/>
    <property type="match status" value="1"/>
</dbReference>
<dbReference type="AlphaFoldDB" id="A0A1M6S2H0"/>
<organism evidence="2 3">
    <name type="scientific">Thermocrinis minervae</name>
    <dbReference type="NCBI Taxonomy" id="381751"/>
    <lineage>
        <taxon>Bacteria</taxon>
        <taxon>Pseudomonadati</taxon>
        <taxon>Aquificota</taxon>
        <taxon>Aquificia</taxon>
        <taxon>Aquificales</taxon>
        <taxon>Aquificaceae</taxon>
        <taxon>Thermocrinis</taxon>
    </lineage>
</organism>
<feature type="transmembrane region" description="Helical" evidence="1">
    <location>
        <begin position="111"/>
        <end position="133"/>
    </location>
</feature>
<evidence type="ECO:0000313" key="2">
    <source>
        <dbReference type="EMBL" id="SHK38876.1"/>
    </source>
</evidence>
<sequence>MEGKLLLDTLGAITIGISGLCIIAGLVFIKKNLREYHKRSMITASFFALIFVALYLIKNALYPPEKYMGPYRGLFLTILWSHTILALVNFPLAVVTLFYGLKGLHHKHRKVAPITAFVWIYVAFTGWLIYVFMRWLNP</sequence>
<keyword evidence="1" id="KW-1133">Transmembrane helix</keyword>
<evidence type="ECO:0000313" key="3">
    <source>
        <dbReference type="Proteomes" id="UP000189810"/>
    </source>
</evidence>
<dbReference type="Pfam" id="PF04238">
    <property type="entry name" value="DUF420"/>
    <property type="match status" value="1"/>
</dbReference>
<name>A0A1M6S2H0_9AQUI</name>
<reference evidence="2 3" key="1">
    <citation type="submission" date="2016-11" db="EMBL/GenBank/DDBJ databases">
        <authorList>
            <person name="Jaros S."/>
            <person name="Januszkiewicz K."/>
            <person name="Wedrychowicz H."/>
        </authorList>
    </citation>
    <scope>NUCLEOTIDE SEQUENCE [LARGE SCALE GENOMIC DNA]</scope>
    <source>
        <strain evidence="2 3">DSM 19557</strain>
    </source>
</reference>
<dbReference type="InterPro" id="IPR007352">
    <property type="entry name" value="DUF420"/>
</dbReference>
<dbReference type="PANTHER" id="PTHR37692">
    <property type="entry name" value="HYPOTHETICAL MEMBRANE SPANNING PROTEIN"/>
    <property type="match status" value="1"/>
</dbReference>
<protein>
    <submittedName>
        <fullName evidence="2">Putative membrane protein</fullName>
    </submittedName>
</protein>
<evidence type="ECO:0000256" key="1">
    <source>
        <dbReference type="SAM" id="Phobius"/>
    </source>
</evidence>
<dbReference type="OrthoDB" id="2375575at2"/>
<dbReference type="STRING" id="381751.SAMN05444391_0852"/>
<keyword evidence="1" id="KW-0472">Membrane</keyword>
<proteinExistence type="predicted"/>
<accession>A0A1M6S2H0</accession>
<feature type="transmembrane region" description="Helical" evidence="1">
    <location>
        <begin position="6"/>
        <end position="29"/>
    </location>
</feature>
<dbReference type="RefSeq" id="WP_079653989.1">
    <property type="nucleotide sequence ID" value="NZ_LT670846.1"/>
</dbReference>
<dbReference type="Proteomes" id="UP000189810">
    <property type="component" value="Chromosome I"/>
</dbReference>
<feature type="transmembrane region" description="Helical" evidence="1">
    <location>
        <begin position="41"/>
        <end position="57"/>
    </location>
</feature>
<keyword evidence="3" id="KW-1185">Reference proteome</keyword>
<dbReference type="EMBL" id="LT670846">
    <property type="protein sequence ID" value="SHK38876.1"/>
    <property type="molecule type" value="Genomic_DNA"/>
</dbReference>
<gene>
    <name evidence="2" type="ORF">SAMN05444391_0852</name>
</gene>
<keyword evidence="1" id="KW-0812">Transmembrane</keyword>
<feature type="transmembrane region" description="Helical" evidence="1">
    <location>
        <begin position="77"/>
        <end position="99"/>
    </location>
</feature>